<dbReference type="PANTHER" id="PTHR21624">
    <property type="entry name" value="STEROL DESATURASE-RELATED PROTEIN"/>
    <property type="match status" value="1"/>
</dbReference>
<accession>A0A382TXC4</accession>
<dbReference type="GO" id="GO:0006643">
    <property type="term" value="P:membrane lipid metabolic process"/>
    <property type="evidence" value="ECO:0007669"/>
    <property type="project" value="TreeGrafter"/>
</dbReference>
<evidence type="ECO:0000256" key="6">
    <source>
        <dbReference type="ARBA" id="ARBA00023136"/>
    </source>
</evidence>
<protein>
    <recommendedName>
        <fullName evidence="8">Fatty acid hydroxylase domain-containing protein</fullName>
    </recommendedName>
</protein>
<dbReference type="AlphaFoldDB" id="A0A382TXC4"/>
<sequence>NYRLNDSFAAISLGLISRLPPVLNLGFQGAVFAYAASSFNLKLLPTESWFTWGFAFVLYDVTYYWMHRLHHEVKVLWATHVVHHQGEEFNLSTALRQSGTGWLWKWTFFVPMIILGIPPEVFITVGGLNLIYQFWVHTEHIPKLGVFEKVFVTPSNHRIHHAQNKEYIDANYGGVFILWDRCFGTFIEERPELKPIYGTAKPFRSWNPLWANVEIFYQMIRDAFYTRSIKDKFKVWFSDTGWRPDDVAVRFPSATNNLDEFKKYDPLLSRDVRIYSLVQLFMMMLIALAVFFTLDSQ</sequence>
<reference evidence="9" key="1">
    <citation type="submission" date="2018-05" db="EMBL/GenBank/DDBJ databases">
        <authorList>
            <person name="Lanie J.A."/>
            <person name="Ng W.-L."/>
            <person name="Kazmierczak K.M."/>
            <person name="Andrzejewski T.M."/>
            <person name="Davidsen T.M."/>
            <person name="Wayne K.J."/>
            <person name="Tettelin H."/>
            <person name="Glass J.I."/>
            <person name="Rusch D."/>
            <person name="Podicherti R."/>
            <person name="Tsui H.-C.T."/>
            <person name="Winkler M.E."/>
        </authorList>
    </citation>
    <scope>NUCLEOTIDE SEQUENCE</scope>
</reference>
<evidence type="ECO:0000256" key="1">
    <source>
        <dbReference type="ARBA" id="ARBA00004127"/>
    </source>
</evidence>
<proteinExistence type="predicted"/>
<keyword evidence="3 7" id="KW-1133">Transmembrane helix</keyword>
<dbReference type="GO" id="GO:0005506">
    <property type="term" value="F:iron ion binding"/>
    <property type="evidence" value="ECO:0007669"/>
    <property type="project" value="InterPro"/>
</dbReference>
<evidence type="ECO:0000313" key="9">
    <source>
        <dbReference type="EMBL" id="SVD26724.1"/>
    </source>
</evidence>
<dbReference type="GO" id="GO:0050479">
    <property type="term" value="F:glyceryl-ether monooxygenase activity"/>
    <property type="evidence" value="ECO:0007669"/>
    <property type="project" value="TreeGrafter"/>
</dbReference>
<evidence type="ECO:0000256" key="2">
    <source>
        <dbReference type="ARBA" id="ARBA00022692"/>
    </source>
</evidence>
<gene>
    <name evidence="9" type="ORF">METZ01_LOCUS379578</name>
</gene>
<keyword evidence="5" id="KW-0443">Lipid metabolism</keyword>
<comment type="subcellular location">
    <subcellularLocation>
        <location evidence="1">Endomembrane system</location>
        <topology evidence="1">Multi-pass membrane protein</topology>
    </subcellularLocation>
</comment>
<dbReference type="Pfam" id="PF04116">
    <property type="entry name" value="FA_hydroxylase"/>
    <property type="match status" value="1"/>
</dbReference>
<evidence type="ECO:0000256" key="3">
    <source>
        <dbReference type="ARBA" id="ARBA00022989"/>
    </source>
</evidence>
<dbReference type="InterPro" id="IPR006694">
    <property type="entry name" value="Fatty_acid_hydroxylase"/>
</dbReference>
<keyword evidence="6 7" id="KW-0472">Membrane</keyword>
<dbReference type="PANTHER" id="PTHR21624:SF1">
    <property type="entry name" value="ALKYLGLYCEROL MONOOXYGENASE"/>
    <property type="match status" value="1"/>
</dbReference>
<dbReference type="GO" id="GO:0005783">
    <property type="term" value="C:endoplasmic reticulum"/>
    <property type="evidence" value="ECO:0007669"/>
    <property type="project" value="TreeGrafter"/>
</dbReference>
<keyword evidence="2 7" id="KW-0812">Transmembrane</keyword>
<evidence type="ECO:0000256" key="5">
    <source>
        <dbReference type="ARBA" id="ARBA00023098"/>
    </source>
</evidence>
<feature type="non-terminal residue" evidence="9">
    <location>
        <position position="297"/>
    </location>
</feature>
<feature type="transmembrane region" description="Helical" evidence="7">
    <location>
        <begin position="272"/>
        <end position="294"/>
    </location>
</feature>
<dbReference type="InterPro" id="IPR051689">
    <property type="entry name" value="Sterol_desaturase/TMEM195"/>
</dbReference>
<feature type="non-terminal residue" evidence="9">
    <location>
        <position position="1"/>
    </location>
</feature>
<evidence type="ECO:0000256" key="7">
    <source>
        <dbReference type="SAM" id="Phobius"/>
    </source>
</evidence>
<name>A0A382TXC4_9ZZZZ</name>
<evidence type="ECO:0000256" key="4">
    <source>
        <dbReference type="ARBA" id="ARBA00023002"/>
    </source>
</evidence>
<dbReference type="GO" id="GO:0016020">
    <property type="term" value="C:membrane"/>
    <property type="evidence" value="ECO:0007669"/>
    <property type="project" value="GOC"/>
</dbReference>
<feature type="domain" description="Fatty acid hydroxylase" evidence="8">
    <location>
        <begin position="54"/>
        <end position="185"/>
    </location>
</feature>
<feature type="transmembrane region" description="Helical" evidence="7">
    <location>
        <begin position="49"/>
        <end position="66"/>
    </location>
</feature>
<evidence type="ECO:0000259" key="8">
    <source>
        <dbReference type="Pfam" id="PF04116"/>
    </source>
</evidence>
<keyword evidence="4" id="KW-0560">Oxidoreductase</keyword>
<organism evidence="9">
    <name type="scientific">marine metagenome</name>
    <dbReference type="NCBI Taxonomy" id="408172"/>
    <lineage>
        <taxon>unclassified sequences</taxon>
        <taxon>metagenomes</taxon>
        <taxon>ecological metagenomes</taxon>
    </lineage>
</organism>
<dbReference type="GO" id="GO:0008610">
    <property type="term" value="P:lipid biosynthetic process"/>
    <property type="evidence" value="ECO:0007669"/>
    <property type="project" value="InterPro"/>
</dbReference>
<dbReference type="EMBL" id="UINC01139896">
    <property type="protein sequence ID" value="SVD26724.1"/>
    <property type="molecule type" value="Genomic_DNA"/>
</dbReference>